<dbReference type="InterPro" id="IPR050493">
    <property type="entry name" value="FAD-dep_Monooxygenase_BioMet"/>
</dbReference>
<dbReference type="Gene3D" id="3.50.50.60">
    <property type="entry name" value="FAD/NAD(P)-binding domain"/>
    <property type="match status" value="1"/>
</dbReference>
<dbReference type="SUPFAM" id="SSF51905">
    <property type="entry name" value="FAD/NAD(P)-binding domain"/>
    <property type="match status" value="1"/>
</dbReference>
<reference evidence="3 4" key="1">
    <citation type="submission" date="2017-05" db="EMBL/GenBank/DDBJ databases">
        <authorList>
            <person name="Varghese N."/>
            <person name="Submissions S."/>
        </authorList>
    </citation>
    <scope>NUCLEOTIDE SEQUENCE [LARGE SCALE GENOMIC DNA]</scope>
    <source>
        <strain evidence="3 4">DSM 26001</strain>
    </source>
</reference>
<keyword evidence="1" id="KW-0560">Oxidoreductase</keyword>
<evidence type="ECO:0000256" key="2">
    <source>
        <dbReference type="ARBA" id="ARBA00023033"/>
    </source>
</evidence>
<evidence type="ECO:0000313" key="4">
    <source>
        <dbReference type="Proteomes" id="UP001158049"/>
    </source>
</evidence>
<keyword evidence="2" id="KW-0503">Monooxygenase</keyword>
<protein>
    <submittedName>
        <fullName evidence="3">Salicylate hydroxylase</fullName>
    </submittedName>
</protein>
<dbReference type="Proteomes" id="UP001158049">
    <property type="component" value="Unassembled WGS sequence"/>
</dbReference>
<accession>A0ABY1Q691</accession>
<organism evidence="3 4">
    <name type="scientific">Noviherbaspirillum suwonense</name>
    <dbReference type="NCBI Taxonomy" id="1224511"/>
    <lineage>
        <taxon>Bacteria</taxon>
        <taxon>Pseudomonadati</taxon>
        <taxon>Pseudomonadota</taxon>
        <taxon>Betaproteobacteria</taxon>
        <taxon>Burkholderiales</taxon>
        <taxon>Oxalobacteraceae</taxon>
        <taxon>Noviherbaspirillum</taxon>
    </lineage>
</organism>
<evidence type="ECO:0000313" key="3">
    <source>
        <dbReference type="EMBL" id="SMP57775.1"/>
    </source>
</evidence>
<dbReference type="InterPro" id="IPR036188">
    <property type="entry name" value="FAD/NAD-bd_sf"/>
</dbReference>
<dbReference type="EMBL" id="FXUL01000005">
    <property type="protein sequence ID" value="SMP57775.1"/>
    <property type="molecule type" value="Genomic_DNA"/>
</dbReference>
<sequence length="413" mass="43693">MTMHPSSTDNKPLRIVIVGAGVAGCIVARTLAQCAGVEVTCLERVSRDDHSEAGTGLNIGPNAIKLLRAHDPALAGAVASASLPWKSWRTSLTDGTELFTLPLSDVADNDGVRIRWSELYRVLREGAGDAVRYGVTVSDIGREADGRCMLSYTAGGETVTLRGIDLLIGADGRYSDTRRALSGAPAMRQVGVAIFRLLVPDTSGGLIDDYEQWFNGPNRLLAFRVPPGHIYMAGTFPLRAGDEIGDADKSADALRRYYLPADGAAGDQCAWLVDTLCANVGAIHWARLQETEAGYRDGDAPLLYLGDAAHGMVPTLGQGATQAIEDGCVAAALIAGRLAAGSRDVGAWLQAFDAARSERIRFVMDVSLEASDTLFAGADPVAGSLKKVQPPFRAKLSRLYRDVGHASAAEAGQ</sequence>
<evidence type="ECO:0000256" key="1">
    <source>
        <dbReference type="ARBA" id="ARBA00023002"/>
    </source>
</evidence>
<dbReference type="PANTHER" id="PTHR13789:SF309">
    <property type="entry name" value="PUTATIVE (AFU_ORTHOLOGUE AFUA_6G14510)-RELATED"/>
    <property type="match status" value="1"/>
</dbReference>
<gene>
    <name evidence="3" type="ORF">SAMN06295970_105162</name>
</gene>
<proteinExistence type="predicted"/>
<comment type="caution">
    <text evidence="3">The sequence shown here is derived from an EMBL/GenBank/DDBJ whole genome shotgun (WGS) entry which is preliminary data.</text>
</comment>
<keyword evidence="4" id="KW-1185">Reference proteome</keyword>
<name>A0ABY1Q691_9BURK</name>
<dbReference type="PRINTS" id="PR00420">
    <property type="entry name" value="RNGMNOXGNASE"/>
</dbReference>
<dbReference type="PANTHER" id="PTHR13789">
    <property type="entry name" value="MONOOXYGENASE"/>
    <property type="match status" value="1"/>
</dbReference>